<dbReference type="PROSITE" id="PS51318">
    <property type="entry name" value="TAT"/>
    <property type="match status" value="1"/>
</dbReference>
<protein>
    <submittedName>
        <fullName evidence="6">ABC transporter substrate-binding protein</fullName>
    </submittedName>
</protein>
<dbReference type="InterPro" id="IPR006311">
    <property type="entry name" value="TAT_signal"/>
</dbReference>
<evidence type="ECO:0000256" key="4">
    <source>
        <dbReference type="ARBA" id="ARBA00022970"/>
    </source>
</evidence>
<sequence>MTLRNHSLTGETGVDRRTVLASLGAVALGGGLLPRDAHAEDDVKIGWVKPITGPLASSFAPLYLPAQIAMDEINAAGGIMGRKLVKVEVDDQGSPAQSPIATRRLIEDGVKFIVGPIGSSQALASLEVATPAKIIQASYASANEMGDGTRFPYHYQFNFTSGAQAKRHAELLAKLGVKKVGLLIEDSAAGASTRDALLKEIPAHGMQVVSDQTFPIKVADMTPFLRKLRSDGAEGIDTHVSNNVDITQLLVGLSRMAWKPPIAGHTGLLFAGTPGAVPDSARYNEIYAATYRALTYTDKEQPPERLQTFCGKLLNANVPDSLLGPAATTPFYDFIYALKYAVEKSKSWDTEQIKKTLDASTSVEGLFGKMVFSPSRHSAYDSEVVAMAVANSMEDPLSKQYHGLFRRRAPGV</sequence>
<dbReference type="Pfam" id="PF13458">
    <property type="entry name" value="Peripla_BP_6"/>
    <property type="match status" value="1"/>
</dbReference>
<evidence type="ECO:0000259" key="5">
    <source>
        <dbReference type="Pfam" id="PF13458"/>
    </source>
</evidence>
<dbReference type="InterPro" id="IPR028082">
    <property type="entry name" value="Peripla_BP_I"/>
</dbReference>
<dbReference type="Proteomes" id="UP001363010">
    <property type="component" value="Unassembled WGS sequence"/>
</dbReference>
<proteinExistence type="inferred from homology"/>
<evidence type="ECO:0000313" key="7">
    <source>
        <dbReference type="Proteomes" id="UP001363010"/>
    </source>
</evidence>
<dbReference type="InterPro" id="IPR051010">
    <property type="entry name" value="BCAA_transport"/>
</dbReference>
<dbReference type="Gene3D" id="3.40.50.2300">
    <property type="match status" value="2"/>
</dbReference>
<comment type="caution">
    <text evidence="6">The sequence shown here is derived from an EMBL/GenBank/DDBJ whole genome shotgun (WGS) entry which is preliminary data.</text>
</comment>
<dbReference type="PANTHER" id="PTHR30483">
    <property type="entry name" value="LEUCINE-SPECIFIC-BINDING PROTEIN"/>
    <property type="match status" value="1"/>
</dbReference>
<evidence type="ECO:0000256" key="3">
    <source>
        <dbReference type="ARBA" id="ARBA00022729"/>
    </source>
</evidence>
<keyword evidence="7" id="KW-1185">Reference proteome</keyword>
<keyword evidence="3" id="KW-0732">Signal</keyword>
<dbReference type="PANTHER" id="PTHR30483:SF6">
    <property type="entry name" value="PERIPLASMIC BINDING PROTEIN OF ABC TRANSPORTER FOR NATURAL AMINO ACIDS"/>
    <property type="match status" value="1"/>
</dbReference>
<gene>
    <name evidence="6" type="ORF">WKW80_25595</name>
</gene>
<reference evidence="6 7" key="1">
    <citation type="submission" date="2024-03" db="EMBL/GenBank/DDBJ databases">
        <title>Novel species of the genus Variovorax.</title>
        <authorList>
            <person name="Liu Q."/>
            <person name="Xin Y.-H."/>
        </authorList>
    </citation>
    <scope>NUCLEOTIDE SEQUENCE [LARGE SCALE GENOMIC DNA]</scope>
    <source>
        <strain evidence="6 7">KACC 18501</strain>
    </source>
</reference>
<dbReference type="SUPFAM" id="SSF53822">
    <property type="entry name" value="Periplasmic binding protein-like I"/>
    <property type="match status" value="1"/>
</dbReference>
<keyword evidence="4" id="KW-0029">Amino-acid transport</keyword>
<dbReference type="PRINTS" id="PR00337">
    <property type="entry name" value="LEUILEVALBP"/>
</dbReference>
<name>A0ABU8W5M9_9BURK</name>
<dbReference type="RefSeq" id="WP_340366387.1">
    <property type="nucleotide sequence ID" value="NZ_JBBKZV010000021.1"/>
</dbReference>
<organism evidence="6 7">
    <name type="scientific">Variovorax humicola</name>
    <dbReference type="NCBI Taxonomy" id="1769758"/>
    <lineage>
        <taxon>Bacteria</taxon>
        <taxon>Pseudomonadati</taxon>
        <taxon>Pseudomonadota</taxon>
        <taxon>Betaproteobacteria</taxon>
        <taxon>Burkholderiales</taxon>
        <taxon>Comamonadaceae</taxon>
        <taxon>Variovorax</taxon>
    </lineage>
</organism>
<evidence type="ECO:0000256" key="1">
    <source>
        <dbReference type="ARBA" id="ARBA00010062"/>
    </source>
</evidence>
<dbReference type="InterPro" id="IPR000709">
    <property type="entry name" value="Leu_Ile_Val-bd"/>
</dbReference>
<dbReference type="EMBL" id="JBBKZV010000021">
    <property type="protein sequence ID" value="MEJ8825356.1"/>
    <property type="molecule type" value="Genomic_DNA"/>
</dbReference>
<evidence type="ECO:0000256" key="2">
    <source>
        <dbReference type="ARBA" id="ARBA00022448"/>
    </source>
</evidence>
<comment type="similarity">
    <text evidence="1">Belongs to the leucine-binding protein family.</text>
</comment>
<evidence type="ECO:0000313" key="6">
    <source>
        <dbReference type="EMBL" id="MEJ8825356.1"/>
    </source>
</evidence>
<feature type="domain" description="Leucine-binding protein" evidence="5">
    <location>
        <begin position="43"/>
        <end position="380"/>
    </location>
</feature>
<dbReference type="InterPro" id="IPR028081">
    <property type="entry name" value="Leu-bd"/>
</dbReference>
<accession>A0ABU8W5M9</accession>
<keyword evidence="2" id="KW-0813">Transport</keyword>